<dbReference type="PANTHER" id="PTHR42648">
    <property type="entry name" value="TRANSPOSASE, PUTATIVE-RELATED"/>
    <property type="match status" value="1"/>
</dbReference>
<evidence type="ECO:0000256" key="18">
    <source>
        <dbReference type="ARBA" id="ARBA00023125"/>
    </source>
</evidence>
<dbReference type="Proteomes" id="UP001287286">
    <property type="component" value="Unassembled WGS sequence"/>
</dbReference>
<dbReference type="InterPro" id="IPR025724">
    <property type="entry name" value="GAG-pre-integrase_dom"/>
</dbReference>
<dbReference type="Gene3D" id="3.30.420.10">
    <property type="entry name" value="Ribonuclease H-like superfamily/Ribonuclease H"/>
    <property type="match status" value="1"/>
</dbReference>
<keyword evidence="26" id="KW-1185">Reference proteome</keyword>
<feature type="compositionally biased region" description="Basic and acidic residues" evidence="23">
    <location>
        <begin position="999"/>
        <end position="1022"/>
    </location>
</feature>
<feature type="compositionally biased region" description="Acidic residues" evidence="23">
    <location>
        <begin position="918"/>
        <end position="929"/>
    </location>
</feature>
<dbReference type="Pfam" id="PF07727">
    <property type="entry name" value="RVT_2"/>
    <property type="match status" value="1"/>
</dbReference>
<keyword evidence="4" id="KW-0645">Protease</keyword>
<keyword evidence="6" id="KW-0540">Nuclease</keyword>
<organism evidence="25 26">
    <name type="scientific">Purpureocillium lilacinum</name>
    <name type="common">Paecilomyces lilacinus</name>
    <dbReference type="NCBI Taxonomy" id="33203"/>
    <lineage>
        <taxon>Eukaryota</taxon>
        <taxon>Fungi</taxon>
        <taxon>Dikarya</taxon>
        <taxon>Ascomycota</taxon>
        <taxon>Pezizomycotina</taxon>
        <taxon>Sordariomycetes</taxon>
        <taxon>Hypocreomycetidae</taxon>
        <taxon>Hypocreales</taxon>
        <taxon>Ophiocordycipitaceae</taxon>
        <taxon>Purpureocillium</taxon>
    </lineage>
</organism>
<evidence type="ECO:0000256" key="20">
    <source>
        <dbReference type="ARBA" id="ARBA00023268"/>
    </source>
</evidence>
<keyword evidence="17" id="KW-0917">Virion maturation</keyword>
<dbReference type="PROSITE" id="PS50994">
    <property type="entry name" value="INTEGRASE"/>
    <property type="match status" value="1"/>
</dbReference>
<feature type="compositionally biased region" description="Acidic residues" evidence="23">
    <location>
        <begin position="963"/>
        <end position="976"/>
    </location>
</feature>
<keyword evidence="16" id="KW-0808">Transferase</keyword>
<sequence>MSKMDEVKDDRKLKGKTNFVSWKREFERAAKTTDIFEYLTGEETVPAKPKKEDYFVKLIEVDIHRPVRGKKASQAFTPSSNDDDETDDVQTRLSTNNALRWQIDYTEHKNAKEKMKLAGKLLEAWVSEGIKIEVEDCTDAKEAYDFIKKRYAVTDERARDNLLTQLNGLNLDDCPSMTEYTNMVRQIKADLKTVKYDMTDDMLATALLHGLPPSFRDFKEKYDWIRSTKPDDPPDLDYLYERLHVEEAKQIRLKADRKARDNARKETGTNNKPNGGPRYNNNRQPKREDRSHLKCTYPGCGKSGHTEENCWTKDPSKAPRSYKDRMAAKIDNNPIDGMGGTVETDLTTFRDAYSREDTIGTAPSPALHMQATDTSPQMRSVAAYRELQGLGGAAVGGSRFTESSLAKRTLGAFLGGKSCTPDTWLADTGANMHIVNDPKWFKKETFRPFNDWSIDISTADGSTTLEVKGGGTVQMVLKSPDGFPVTVSLSDVAYAPQGKCNLFSGGVFAKKAKLTGVYNDRYMTWINDQGHTIGHAVFEDGLYHLNVEGAANPFEPGKVVAATVNFDDPVWKWHRRLGHLGFQNMLSLLNSSTGMEITAAQIKAKLKAICPVCAVTRALVRIPRDPAKRHSQHPGQMVHVDAWGPYPIEGFDGTKYFLFITDDCTRYTWSARFRQKQQLFEVFKSLVNAIQKVYNITIRCCRLDNEFENGPVGRWCDAHSIAREPIEPYAHYQNGVAERTNRTIRERAAPMVQETSISGQVSKIISEKGTELLRISSIPENLWPEAIQHAVWLKNRTPSRALRKREAKTPYEALKGDKPTLSRERIWGSRAYVTYPPEFRSRADMTKLHSPRGWLGYFVGCESEAIYHIYSPEKQQVYRIGVARVEDGEGLDDLHDGSCLEDRIPTPDVDVPDHLSDGEDETSGSDESDSNSGHSRNTTITQARHANHSPYESAATRRKPPDELDDADDENEDDHEESSRGTLSKYFTLPGHAGMAKRKITDDTEIPPKKSRRAVQDRRNSEADSNAKSSNTDDDAWYYSDGGKVSQAYWDFVAKHGKKTAKNYLPDDDKCDPCFRRVRPCYTRSNGTYELWAVRPYEINHLGERSMREDYAAYTGLWKKKVSRELKALRDSLKDGMRTKPTQPAPQGTVITEIGTAEPNPPHDTMVTSSTPFKFGLSAYKEQDSLLSQLKLCGNSIGKYHEAKKQELKSHEEKGTWKLVPLPENVKPITSRWVTTDKYGPDGKVTKYKARLVARGFQQEEGIDYEETFASVVKPASTRILLALAAALSWFVHQGDVKTAFLNSELDKPVYMKPPKDIGLPLTPRVVSKTPEQSDQLGLAHVSL</sequence>
<evidence type="ECO:0000256" key="6">
    <source>
        <dbReference type="ARBA" id="ARBA00022722"/>
    </source>
</evidence>
<evidence type="ECO:0000313" key="26">
    <source>
        <dbReference type="Proteomes" id="UP001287286"/>
    </source>
</evidence>
<feature type="domain" description="Integrase catalytic" evidence="24">
    <location>
        <begin position="630"/>
        <end position="818"/>
    </location>
</feature>
<keyword evidence="10" id="KW-0378">Hydrolase</keyword>
<keyword evidence="14" id="KW-0229">DNA integration</keyword>
<evidence type="ECO:0000256" key="22">
    <source>
        <dbReference type="ARBA" id="ARBA00049244"/>
    </source>
</evidence>
<evidence type="ECO:0000256" key="16">
    <source>
        <dbReference type="ARBA" id="ARBA00022932"/>
    </source>
</evidence>
<dbReference type="InterPro" id="IPR054722">
    <property type="entry name" value="PolX-like_BBD"/>
</dbReference>
<evidence type="ECO:0000256" key="11">
    <source>
        <dbReference type="ARBA" id="ARBA00022840"/>
    </source>
</evidence>
<feature type="compositionally biased region" description="Polar residues" evidence="23">
    <location>
        <begin position="268"/>
        <end position="283"/>
    </location>
</feature>
<dbReference type="InterPro" id="IPR013103">
    <property type="entry name" value="RVT_2"/>
</dbReference>
<keyword evidence="19" id="KW-0233">DNA recombination</keyword>
<protein>
    <recommendedName>
        <fullName evidence="24">Integrase catalytic domain-containing protein</fullName>
    </recommendedName>
</protein>
<evidence type="ECO:0000256" key="5">
    <source>
        <dbReference type="ARBA" id="ARBA00022695"/>
    </source>
</evidence>
<dbReference type="InterPro" id="IPR039537">
    <property type="entry name" value="Retrotran_Ty1/copia-like"/>
</dbReference>
<reference evidence="25 26" key="1">
    <citation type="journal article" date="2024" name="Microbiol. Resour. Announc.">
        <title>Genome annotations for the ascomycete fungi Trichoderma harzianum, Trichoderma aggressivum, and Purpureocillium lilacinum.</title>
        <authorList>
            <person name="Beijen E.P.W."/>
            <person name="Ohm R.A."/>
        </authorList>
    </citation>
    <scope>NUCLEOTIDE SEQUENCE [LARGE SCALE GENOMIC DNA]</scope>
    <source>
        <strain evidence="25 26">CBS 150709</strain>
    </source>
</reference>
<evidence type="ECO:0000256" key="9">
    <source>
        <dbReference type="ARBA" id="ARBA00022759"/>
    </source>
</evidence>
<comment type="caution">
    <text evidence="25">The sequence shown here is derived from an EMBL/GenBank/DDBJ whole genome shotgun (WGS) entry which is preliminary data.</text>
</comment>
<feature type="region of interest" description="Disordered" evidence="23">
    <location>
        <begin position="251"/>
        <end position="294"/>
    </location>
</feature>
<evidence type="ECO:0000256" key="17">
    <source>
        <dbReference type="ARBA" id="ARBA00023113"/>
    </source>
</evidence>
<comment type="catalytic activity">
    <reaction evidence="21">
        <text>DNA(n) + a 2'-deoxyribonucleoside 5'-triphosphate = DNA(n+1) + diphosphate</text>
        <dbReference type="Rhea" id="RHEA:22508"/>
        <dbReference type="Rhea" id="RHEA-COMP:17339"/>
        <dbReference type="Rhea" id="RHEA-COMP:17340"/>
        <dbReference type="ChEBI" id="CHEBI:33019"/>
        <dbReference type="ChEBI" id="CHEBI:61560"/>
        <dbReference type="ChEBI" id="CHEBI:173112"/>
        <dbReference type="EC" id="2.7.7.49"/>
    </reaction>
</comment>
<keyword evidence="15" id="KW-0695">RNA-directed DNA polymerase</keyword>
<keyword evidence="18" id="KW-0238">DNA-binding</keyword>
<keyword evidence="11" id="KW-0067">ATP-binding</keyword>
<dbReference type="InterPro" id="IPR001584">
    <property type="entry name" value="Integrase_cat-core"/>
</dbReference>
<evidence type="ECO:0000256" key="2">
    <source>
        <dbReference type="ARBA" id="ARBA00022578"/>
    </source>
</evidence>
<dbReference type="Pfam" id="PF13976">
    <property type="entry name" value="gag_pre-integrs"/>
    <property type="match status" value="1"/>
</dbReference>
<dbReference type="SUPFAM" id="SSF53098">
    <property type="entry name" value="Ribonuclease H-like"/>
    <property type="match status" value="1"/>
</dbReference>
<keyword evidence="7" id="KW-0479">Metal-binding</keyword>
<keyword evidence="20" id="KW-0511">Multifunctional enzyme</keyword>
<evidence type="ECO:0000256" key="14">
    <source>
        <dbReference type="ARBA" id="ARBA00022908"/>
    </source>
</evidence>
<evidence type="ECO:0000256" key="10">
    <source>
        <dbReference type="ARBA" id="ARBA00022801"/>
    </source>
</evidence>
<accession>A0ABR0BD22</accession>
<evidence type="ECO:0000256" key="23">
    <source>
        <dbReference type="SAM" id="MobiDB-lite"/>
    </source>
</evidence>
<evidence type="ECO:0000259" key="24">
    <source>
        <dbReference type="PROSITE" id="PS50994"/>
    </source>
</evidence>
<evidence type="ECO:0000256" key="13">
    <source>
        <dbReference type="ARBA" id="ARBA00022884"/>
    </source>
</evidence>
<keyword evidence="9" id="KW-0255">Endonuclease</keyword>
<dbReference type="EMBL" id="JAWRVI010000364">
    <property type="protein sequence ID" value="KAK4067059.1"/>
    <property type="molecule type" value="Genomic_DNA"/>
</dbReference>
<keyword evidence="8" id="KW-0547">Nucleotide-binding</keyword>
<dbReference type="InterPro" id="IPR036397">
    <property type="entry name" value="RNaseH_sf"/>
</dbReference>
<keyword evidence="12" id="KW-0460">Magnesium</keyword>
<feature type="compositionally biased region" description="Basic and acidic residues" evidence="23">
    <location>
        <begin position="251"/>
        <end position="267"/>
    </location>
</feature>
<gene>
    <name evidence="25" type="ORF">Purlil1_13929</name>
</gene>
<evidence type="ECO:0000256" key="19">
    <source>
        <dbReference type="ARBA" id="ARBA00023172"/>
    </source>
</evidence>
<evidence type="ECO:0000256" key="3">
    <source>
        <dbReference type="ARBA" id="ARBA00022612"/>
    </source>
</evidence>
<evidence type="ECO:0000256" key="8">
    <source>
        <dbReference type="ARBA" id="ARBA00022741"/>
    </source>
</evidence>
<feature type="compositionally biased region" description="Basic and acidic residues" evidence="23">
    <location>
        <begin position="893"/>
        <end position="917"/>
    </location>
</feature>
<keyword evidence="5" id="KW-0548">Nucleotidyltransferase</keyword>
<keyword evidence="16" id="KW-0239">DNA-directed DNA polymerase</keyword>
<comment type="function">
    <text evidence="1">The aspartyl protease (PR) mediates the proteolytic cleavages of the Gag and Gag-Pol polyproteins after assembly of the VLP.</text>
</comment>
<name>A0ABR0BD22_PURLI</name>
<keyword evidence="13" id="KW-0694">RNA-binding</keyword>
<feature type="region of interest" description="Disordered" evidence="23">
    <location>
        <begin position="70"/>
        <end position="89"/>
    </location>
</feature>
<dbReference type="Pfam" id="PF22936">
    <property type="entry name" value="Pol_BBD"/>
    <property type="match status" value="1"/>
</dbReference>
<evidence type="ECO:0000256" key="1">
    <source>
        <dbReference type="ARBA" id="ARBA00002180"/>
    </source>
</evidence>
<dbReference type="InterPro" id="IPR012337">
    <property type="entry name" value="RNaseH-like_sf"/>
</dbReference>
<comment type="catalytic activity">
    <reaction evidence="22">
        <text>DNA(n) + a 2'-deoxyribonucleoside 5'-triphosphate = DNA(n+1) + diphosphate</text>
        <dbReference type="Rhea" id="RHEA:22508"/>
        <dbReference type="Rhea" id="RHEA-COMP:17339"/>
        <dbReference type="Rhea" id="RHEA-COMP:17340"/>
        <dbReference type="ChEBI" id="CHEBI:33019"/>
        <dbReference type="ChEBI" id="CHEBI:61560"/>
        <dbReference type="ChEBI" id="CHEBI:173112"/>
        <dbReference type="EC" id="2.7.7.7"/>
    </reaction>
</comment>
<evidence type="ECO:0000256" key="12">
    <source>
        <dbReference type="ARBA" id="ARBA00022842"/>
    </source>
</evidence>
<proteinExistence type="predicted"/>
<evidence type="ECO:0000256" key="15">
    <source>
        <dbReference type="ARBA" id="ARBA00022918"/>
    </source>
</evidence>
<evidence type="ECO:0000313" key="25">
    <source>
        <dbReference type="EMBL" id="KAK4067059.1"/>
    </source>
</evidence>
<keyword evidence="2" id="KW-0815">Transposition</keyword>
<evidence type="ECO:0000256" key="21">
    <source>
        <dbReference type="ARBA" id="ARBA00048173"/>
    </source>
</evidence>
<dbReference type="Pfam" id="PF14223">
    <property type="entry name" value="Retrotran_gag_2"/>
    <property type="match status" value="1"/>
</dbReference>
<evidence type="ECO:0000256" key="7">
    <source>
        <dbReference type="ARBA" id="ARBA00022723"/>
    </source>
</evidence>
<keyword evidence="3" id="KW-1188">Viral release from host cell</keyword>
<feature type="region of interest" description="Disordered" evidence="23">
    <location>
        <begin position="893"/>
        <end position="1035"/>
    </location>
</feature>
<evidence type="ECO:0000256" key="4">
    <source>
        <dbReference type="ARBA" id="ARBA00022670"/>
    </source>
</evidence>
<dbReference type="PANTHER" id="PTHR42648:SF11">
    <property type="entry name" value="TRANSPOSON TY4-P GAG-POL POLYPROTEIN"/>
    <property type="match status" value="1"/>
</dbReference>